<dbReference type="EnsemblPlants" id="Pp3c27_7660V3.2">
    <property type="protein sequence ID" value="Pp3c27_7660V3.2"/>
    <property type="gene ID" value="Pp3c27_7660"/>
</dbReference>
<dbReference type="EMBL" id="ABEU02000027">
    <property type="protein sequence ID" value="PNR26482.1"/>
    <property type="molecule type" value="Genomic_DNA"/>
</dbReference>
<dbReference type="SUPFAM" id="SSF56300">
    <property type="entry name" value="Metallo-dependent phosphatases"/>
    <property type="match status" value="1"/>
</dbReference>
<reference evidence="2 4" key="1">
    <citation type="journal article" date="2008" name="Science">
        <title>The Physcomitrella genome reveals evolutionary insights into the conquest of land by plants.</title>
        <authorList>
            <person name="Rensing S."/>
            <person name="Lang D."/>
            <person name="Zimmer A."/>
            <person name="Terry A."/>
            <person name="Salamov A."/>
            <person name="Shapiro H."/>
            <person name="Nishiyama T."/>
            <person name="Perroud P.-F."/>
            <person name="Lindquist E."/>
            <person name="Kamisugi Y."/>
            <person name="Tanahashi T."/>
            <person name="Sakakibara K."/>
            <person name="Fujita T."/>
            <person name="Oishi K."/>
            <person name="Shin-I T."/>
            <person name="Kuroki Y."/>
            <person name="Toyoda A."/>
            <person name="Suzuki Y."/>
            <person name="Hashimoto A."/>
            <person name="Yamaguchi K."/>
            <person name="Sugano A."/>
            <person name="Kohara Y."/>
            <person name="Fujiyama A."/>
            <person name="Anterola A."/>
            <person name="Aoki S."/>
            <person name="Ashton N."/>
            <person name="Barbazuk W.B."/>
            <person name="Barker E."/>
            <person name="Bennetzen J."/>
            <person name="Bezanilla M."/>
            <person name="Blankenship R."/>
            <person name="Cho S.H."/>
            <person name="Dutcher S."/>
            <person name="Estelle M."/>
            <person name="Fawcett J.A."/>
            <person name="Gundlach H."/>
            <person name="Hanada K."/>
            <person name="Heyl A."/>
            <person name="Hicks K.A."/>
            <person name="Hugh J."/>
            <person name="Lohr M."/>
            <person name="Mayer K."/>
            <person name="Melkozernov A."/>
            <person name="Murata T."/>
            <person name="Nelson D."/>
            <person name="Pils B."/>
            <person name="Prigge M."/>
            <person name="Reiss B."/>
            <person name="Renner T."/>
            <person name="Rombauts S."/>
            <person name="Rushton P."/>
            <person name="Sanderfoot A."/>
            <person name="Schween G."/>
            <person name="Shiu S.-H."/>
            <person name="Stueber K."/>
            <person name="Theodoulou F.L."/>
            <person name="Tu H."/>
            <person name="Van de Peer Y."/>
            <person name="Verrier P.J."/>
            <person name="Waters E."/>
            <person name="Wood A."/>
            <person name="Yang L."/>
            <person name="Cove D."/>
            <person name="Cuming A."/>
            <person name="Hasebe M."/>
            <person name="Lucas S."/>
            <person name="Mishler D.B."/>
            <person name="Reski R."/>
            <person name="Grigoriev I."/>
            <person name="Quatrano R.S."/>
            <person name="Boore J.L."/>
        </authorList>
    </citation>
    <scope>NUCLEOTIDE SEQUENCE [LARGE SCALE GENOMIC DNA]</scope>
    <source>
        <strain evidence="3 4">cv. Gransden 2004</strain>
    </source>
</reference>
<dbReference type="Gramene" id="Pp3c27_7660V3.2">
    <property type="protein sequence ID" value="Pp3c27_7660V3.2"/>
    <property type="gene ID" value="Pp3c27_7660"/>
</dbReference>
<evidence type="ECO:0000313" key="3">
    <source>
        <dbReference type="EnsemblPlants" id="Pp3c27_7660V3.1"/>
    </source>
</evidence>
<evidence type="ECO:0000259" key="1">
    <source>
        <dbReference type="Pfam" id="PF09423"/>
    </source>
</evidence>
<dbReference type="InterPro" id="IPR038607">
    <property type="entry name" value="PhoD-like_sf"/>
</dbReference>
<proteinExistence type="predicted"/>
<sequence>MEDLTPATFSYGGQRKIRGLRRVRGSGCSWARVIRALLVSVCALSLVGGIMLAGELASSKWESGGIRLGLAGRKLPSGQVFRASNDELAESQSFDVPPVKQWHQSGEPLQSNVEALRLSEGNQGTESAKEKANKRLVSRIGFGSCTSRVAIDQPIWVNGVISSDIDAWIWAGDIAYTDWPDVNCATNPSHIHCNCERDWLRSNPDSCLAGDVAHARLKFEEQLSNLDYNKFVDFMCSTSREHPWRTLDLSLCDRPILGTWDDHDYNWQDGDKRMPTKEEQKQLYLDVLGVPASSIRRSTGRGIYWRHTLNEGVAGKEIDVLLLDERFHRDTKPCHTRRDFCSFTNPKKTKYMWCKDFLEGGEDGTGSCCKKDDQFWQGWCKLPQSLANPLWDQICNPKSSSYGFVDASTAKMIANNLTNESFSWSMMVHNDSTSDSSVLCEILGPKQRRWLKHELQSSGAALKLVVSGSPLISNPKEFVCSQARKKHPAAYCKCYDDFDCFQPAQRNLVHMFATAPGCVVVLTGDFHFSDIKILQPGKRMYSDEYDSADLPRPLVQVMASGLTNNTAVPAPCTGFRIDKVSLRPNGPCDFVSGPAFGLIEVEWNTSPPLARLQIRGEGGQMLLEQTLTLDTCFPVA</sequence>
<dbReference type="GeneID" id="112278336"/>
<dbReference type="RefSeq" id="XP_024367425.1">
    <property type="nucleotide sequence ID" value="XM_024511657.2"/>
</dbReference>
<gene>
    <name evidence="3" type="primary">LOC112278336</name>
    <name evidence="2" type="ORF">PHYPA_031057</name>
</gene>
<dbReference type="PANTHER" id="PTHR33987:SF2">
    <property type="entry name" value="ALKALINE PHOSPHATASE D"/>
    <property type="match status" value="1"/>
</dbReference>
<dbReference type="Proteomes" id="UP000006727">
    <property type="component" value="Chromosome 27"/>
</dbReference>
<protein>
    <recommendedName>
        <fullName evidence="1">PhoD-like phosphatase metallophosphatase domain-containing protein</fullName>
    </recommendedName>
</protein>
<evidence type="ECO:0000313" key="2">
    <source>
        <dbReference type="EMBL" id="PNR26482.1"/>
    </source>
</evidence>
<dbReference type="KEGG" id="ppp:112278336"/>
<dbReference type="EnsemblPlants" id="Pp3c27_7660V3.1">
    <property type="protein sequence ID" value="Pp3c27_7660V3.1"/>
    <property type="gene ID" value="Pp3c27_7660"/>
</dbReference>
<dbReference type="Gramene" id="Pp3c27_7660V3.1">
    <property type="protein sequence ID" value="Pp3c27_7660V3.1"/>
    <property type="gene ID" value="Pp3c27_7660"/>
</dbReference>
<accession>A0A2K1IB17</accession>
<dbReference type="STRING" id="3218.A0A2K1IB17"/>
<dbReference type="OrthoDB" id="10266805at2759"/>
<reference evidence="3" key="3">
    <citation type="submission" date="2020-12" db="UniProtKB">
        <authorList>
            <consortium name="EnsemblPlants"/>
        </authorList>
    </citation>
    <scope>IDENTIFICATION</scope>
</reference>
<keyword evidence="4" id="KW-1185">Reference proteome</keyword>
<name>A0A2K1IB17_PHYPA</name>
<dbReference type="PANTHER" id="PTHR33987">
    <property type="entry name" value="CALCINEURIN-LIKE METALLO-PHOSPHOESTERASE SUPERFAMILY PROTEIN"/>
    <property type="match status" value="1"/>
</dbReference>
<dbReference type="Gene3D" id="3.60.21.70">
    <property type="entry name" value="PhoD-like phosphatase"/>
    <property type="match status" value="1"/>
</dbReference>
<reference evidence="2 4" key="2">
    <citation type="journal article" date="2018" name="Plant J.">
        <title>The Physcomitrella patens chromosome-scale assembly reveals moss genome structure and evolution.</title>
        <authorList>
            <person name="Lang D."/>
            <person name="Ullrich K.K."/>
            <person name="Murat F."/>
            <person name="Fuchs J."/>
            <person name="Jenkins J."/>
            <person name="Haas F.B."/>
            <person name="Piednoel M."/>
            <person name="Gundlach H."/>
            <person name="Van Bel M."/>
            <person name="Meyberg R."/>
            <person name="Vives C."/>
            <person name="Morata J."/>
            <person name="Symeonidi A."/>
            <person name="Hiss M."/>
            <person name="Muchero W."/>
            <person name="Kamisugi Y."/>
            <person name="Saleh O."/>
            <person name="Blanc G."/>
            <person name="Decker E.L."/>
            <person name="van Gessel N."/>
            <person name="Grimwood J."/>
            <person name="Hayes R.D."/>
            <person name="Graham S.W."/>
            <person name="Gunter L.E."/>
            <person name="McDaniel S.F."/>
            <person name="Hoernstein S.N.W."/>
            <person name="Larsson A."/>
            <person name="Li F.W."/>
            <person name="Perroud P.F."/>
            <person name="Phillips J."/>
            <person name="Ranjan P."/>
            <person name="Rokshar D.S."/>
            <person name="Rothfels C.J."/>
            <person name="Schneider L."/>
            <person name="Shu S."/>
            <person name="Stevenson D.W."/>
            <person name="Thummler F."/>
            <person name="Tillich M."/>
            <person name="Villarreal Aguilar J.C."/>
            <person name="Widiez T."/>
            <person name="Wong G.K."/>
            <person name="Wymore A."/>
            <person name="Zhang Y."/>
            <person name="Zimmer A.D."/>
            <person name="Quatrano R.S."/>
            <person name="Mayer K.F.X."/>
            <person name="Goodstein D."/>
            <person name="Casacuberta J.M."/>
            <person name="Vandepoele K."/>
            <person name="Reski R."/>
            <person name="Cuming A.C."/>
            <person name="Tuskan G.A."/>
            <person name="Maumus F."/>
            <person name="Salse J."/>
            <person name="Schmutz J."/>
            <person name="Rensing S.A."/>
        </authorList>
    </citation>
    <scope>NUCLEOTIDE SEQUENCE [LARGE SCALE GENOMIC DNA]</scope>
    <source>
        <strain evidence="3 4">cv. Gransden 2004</strain>
    </source>
</reference>
<dbReference type="InterPro" id="IPR018946">
    <property type="entry name" value="PhoD-like_MPP"/>
</dbReference>
<dbReference type="PaxDb" id="3218-PP1S164_50V6.1"/>
<evidence type="ECO:0000313" key="4">
    <source>
        <dbReference type="Proteomes" id="UP000006727"/>
    </source>
</evidence>
<dbReference type="Pfam" id="PF09423">
    <property type="entry name" value="PhoD"/>
    <property type="match status" value="1"/>
</dbReference>
<organism evidence="2">
    <name type="scientific">Physcomitrium patens</name>
    <name type="common">Spreading-leaved earth moss</name>
    <name type="synonym">Physcomitrella patens</name>
    <dbReference type="NCBI Taxonomy" id="3218"/>
    <lineage>
        <taxon>Eukaryota</taxon>
        <taxon>Viridiplantae</taxon>
        <taxon>Streptophyta</taxon>
        <taxon>Embryophyta</taxon>
        <taxon>Bryophyta</taxon>
        <taxon>Bryophytina</taxon>
        <taxon>Bryopsida</taxon>
        <taxon>Funariidae</taxon>
        <taxon>Funariales</taxon>
        <taxon>Funariaceae</taxon>
        <taxon>Physcomitrium</taxon>
    </lineage>
</organism>
<feature type="domain" description="PhoD-like phosphatase metallophosphatase" evidence="1">
    <location>
        <begin position="440"/>
        <end position="563"/>
    </location>
</feature>
<dbReference type="InterPro" id="IPR029052">
    <property type="entry name" value="Metallo-depent_PP-like"/>
</dbReference>
<dbReference type="AlphaFoldDB" id="A0A2K1IB17"/>